<dbReference type="SUPFAM" id="SSF52540">
    <property type="entry name" value="P-loop containing nucleoside triphosphate hydrolases"/>
    <property type="match status" value="1"/>
</dbReference>
<evidence type="ECO:0000256" key="1">
    <source>
        <dbReference type="ARBA" id="ARBA00006611"/>
    </source>
</evidence>
<name>A0A1F7U6J6_9BACT</name>
<dbReference type="Proteomes" id="UP000176303">
    <property type="component" value="Unassembled WGS sequence"/>
</dbReference>
<dbReference type="PANTHER" id="PTHR30486">
    <property type="entry name" value="TWITCHING MOTILITY PROTEIN PILT"/>
    <property type="match status" value="1"/>
</dbReference>
<reference evidence="3 4" key="1">
    <citation type="journal article" date="2016" name="Nat. Commun.">
        <title>Thousands of microbial genomes shed light on interconnected biogeochemical processes in an aquifer system.</title>
        <authorList>
            <person name="Anantharaman K."/>
            <person name="Brown C.T."/>
            <person name="Hug L.A."/>
            <person name="Sharon I."/>
            <person name="Castelle C.J."/>
            <person name="Probst A.J."/>
            <person name="Thomas B.C."/>
            <person name="Singh A."/>
            <person name="Wilkins M.J."/>
            <person name="Karaoz U."/>
            <person name="Brodie E.L."/>
            <person name="Williams K.H."/>
            <person name="Hubbard S.S."/>
            <person name="Banfield J.F."/>
        </authorList>
    </citation>
    <scope>NUCLEOTIDE SEQUENCE [LARGE SCALE GENOMIC DNA]</scope>
</reference>
<feature type="domain" description="AAA+ ATPase" evidence="2">
    <location>
        <begin position="125"/>
        <end position="250"/>
    </location>
</feature>
<dbReference type="AlphaFoldDB" id="A0A1F7U6J6"/>
<proteinExistence type="inferred from homology"/>
<organism evidence="3 4">
    <name type="scientific">Candidatus Uhrbacteria bacterium RIFCSPHIGHO2_02_FULL_57_19</name>
    <dbReference type="NCBI Taxonomy" id="1802391"/>
    <lineage>
        <taxon>Bacteria</taxon>
        <taxon>Candidatus Uhriibacteriota</taxon>
    </lineage>
</organism>
<dbReference type="Gene3D" id="3.30.450.90">
    <property type="match status" value="1"/>
</dbReference>
<gene>
    <name evidence="3" type="ORF">A3D72_00205</name>
</gene>
<dbReference type="Pfam" id="PF00437">
    <property type="entry name" value="T2SSE"/>
    <property type="match status" value="1"/>
</dbReference>
<protein>
    <recommendedName>
        <fullName evidence="2">AAA+ ATPase domain-containing protein</fullName>
    </recommendedName>
</protein>
<comment type="similarity">
    <text evidence="1">Belongs to the GSP E family.</text>
</comment>
<evidence type="ECO:0000313" key="3">
    <source>
        <dbReference type="EMBL" id="OGL73895.1"/>
    </source>
</evidence>
<dbReference type="GO" id="GO:0016887">
    <property type="term" value="F:ATP hydrolysis activity"/>
    <property type="evidence" value="ECO:0007669"/>
    <property type="project" value="InterPro"/>
</dbReference>
<evidence type="ECO:0000313" key="4">
    <source>
        <dbReference type="Proteomes" id="UP000176303"/>
    </source>
</evidence>
<dbReference type="CDD" id="cd01131">
    <property type="entry name" value="PilT"/>
    <property type="match status" value="1"/>
</dbReference>
<dbReference type="InterPro" id="IPR006321">
    <property type="entry name" value="PilT/PilU"/>
</dbReference>
<evidence type="ECO:0000259" key="2">
    <source>
        <dbReference type="SMART" id="SM00382"/>
    </source>
</evidence>
<dbReference type="Gene3D" id="3.40.50.300">
    <property type="entry name" value="P-loop containing nucleotide triphosphate hydrolases"/>
    <property type="match status" value="1"/>
</dbReference>
<comment type="caution">
    <text evidence="3">The sequence shown here is derived from an EMBL/GenBank/DDBJ whole genome shotgun (WGS) entry which is preliminary data.</text>
</comment>
<accession>A0A1F7U6J6</accession>
<dbReference type="InterPro" id="IPR027417">
    <property type="entry name" value="P-loop_NTPase"/>
</dbReference>
<dbReference type="InterPro" id="IPR001482">
    <property type="entry name" value="T2SS/T4SS_dom"/>
</dbReference>
<dbReference type="EMBL" id="MGDZ01000015">
    <property type="protein sequence ID" value="OGL73895.1"/>
    <property type="molecule type" value="Genomic_DNA"/>
</dbReference>
<sequence>MPSNIDVLFEMAVEKKASDIHLVAGRPPYLRIDGVLQPISKEEPLTGKAVQELVFSVMSREQEERFEKDRELDFAHQTPSGARFRVNTHWEKGNVGLVARLIPLRIPTVADLQLPDVVVGLPNLPHGLVLVTGPAGSGKSTTLATLINIINTSRPANIITLEDPIEFVFKMDKAIIRQRELGSDIRSFGDGLKRVLRQDPNVVMVGEMRDLETISTTLTLAETGHLIFATLHTYNAPETISRIIDVFPPHQQGQIRTQLALSLRAVISQQLLPKVGGGRVAAREVMVMTPAVSNLIRENKVIQLSTVIQTSSKMGMFTLAQDLKRLEKDRLIESEVAEHYLVGPGLATA</sequence>
<dbReference type="SMART" id="SM00382">
    <property type="entry name" value="AAA"/>
    <property type="match status" value="1"/>
</dbReference>
<dbReference type="InterPro" id="IPR003593">
    <property type="entry name" value="AAA+_ATPase"/>
</dbReference>
<dbReference type="STRING" id="1802391.A3D72_00205"/>
<dbReference type="InterPro" id="IPR050921">
    <property type="entry name" value="T4SS_GSP_E_ATPase"/>
</dbReference>
<dbReference type="GO" id="GO:0005524">
    <property type="term" value="F:ATP binding"/>
    <property type="evidence" value="ECO:0007669"/>
    <property type="project" value="InterPro"/>
</dbReference>
<dbReference type="NCBIfam" id="TIGR01420">
    <property type="entry name" value="pilT_fam"/>
    <property type="match status" value="1"/>
</dbReference>